<name>A0AAV7F107_ARIFI</name>
<dbReference type="SMART" id="SM00184">
    <property type="entry name" value="RING"/>
    <property type="match status" value="1"/>
</dbReference>
<feature type="domain" description="RING-type" evidence="6">
    <location>
        <begin position="230"/>
        <end position="272"/>
    </location>
</feature>
<evidence type="ECO:0000313" key="7">
    <source>
        <dbReference type="EMBL" id="KAG9454075.1"/>
    </source>
</evidence>
<organism evidence="7 8">
    <name type="scientific">Aristolochia fimbriata</name>
    <name type="common">White veined hardy Dutchman's pipe vine</name>
    <dbReference type="NCBI Taxonomy" id="158543"/>
    <lineage>
        <taxon>Eukaryota</taxon>
        <taxon>Viridiplantae</taxon>
        <taxon>Streptophyta</taxon>
        <taxon>Embryophyta</taxon>
        <taxon>Tracheophyta</taxon>
        <taxon>Spermatophyta</taxon>
        <taxon>Magnoliopsida</taxon>
        <taxon>Magnoliidae</taxon>
        <taxon>Piperales</taxon>
        <taxon>Aristolochiaceae</taxon>
        <taxon>Aristolochia</taxon>
    </lineage>
</organism>
<dbReference type="PROSITE" id="PS50089">
    <property type="entry name" value="ZF_RING_2"/>
    <property type="match status" value="1"/>
</dbReference>
<dbReference type="InterPro" id="IPR013083">
    <property type="entry name" value="Znf_RING/FYVE/PHD"/>
</dbReference>
<dbReference type="Gene3D" id="3.30.40.10">
    <property type="entry name" value="Zinc/RING finger domain, C3HC4 (zinc finger)"/>
    <property type="match status" value="1"/>
</dbReference>
<dbReference type="Proteomes" id="UP000825729">
    <property type="component" value="Unassembled WGS sequence"/>
</dbReference>
<dbReference type="GO" id="GO:0016567">
    <property type="term" value="P:protein ubiquitination"/>
    <property type="evidence" value="ECO:0007669"/>
    <property type="project" value="TreeGrafter"/>
</dbReference>
<evidence type="ECO:0000256" key="2">
    <source>
        <dbReference type="ARBA" id="ARBA00022771"/>
    </source>
</evidence>
<dbReference type="PANTHER" id="PTHR15710">
    <property type="entry name" value="E3 UBIQUITIN-PROTEIN LIGASE PRAJA"/>
    <property type="match status" value="1"/>
</dbReference>
<dbReference type="PANTHER" id="PTHR15710:SF77">
    <property type="entry name" value="RING-H2 FINGER PROTEIN ATL21B"/>
    <property type="match status" value="1"/>
</dbReference>
<dbReference type="GO" id="GO:0005737">
    <property type="term" value="C:cytoplasm"/>
    <property type="evidence" value="ECO:0007669"/>
    <property type="project" value="TreeGrafter"/>
</dbReference>
<gene>
    <name evidence="7" type="ORF">H6P81_006979</name>
</gene>
<dbReference type="InterPro" id="IPR001841">
    <property type="entry name" value="Znf_RING"/>
</dbReference>
<protein>
    <recommendedName>
        <fullName evidence="6">RING-type domain-containing protein</fullName>
    </recommendedName>
</protein>
<evidence type="ECO:0000256" key="4">
    <source>
        <dbReference type="PROSITE-ProRule" id="PRU00175"/>
    </source>
</evidence>
<sequence>MIALGSRFVSPGNANEGRGERSCRALHFDAYGSKHRATGSSSLRVNFQFRKVEKWENTTTVAAAAAASGGAADQEGRVVSHFSTNDMVHGPQNFWFDMEMVNSRDRLPVCVDAMLSETDYFEETKAIVRCEMPSFVPVMVGAALEMGCWRLDIVVRAEEVVRFIYNDDEEEDDDDDEYDEEEEEEGQYEGEENAVEGLGEMRPAASGSIESLKTTKVADLKDVVDENMVCVVCLNKLFVIDGEVAQLPCSHMFHKQCVVEWLERSHVCPVCRFELPV</sequence>
<evidence type="ECO:0000256" key="3">
    <source>
        <dbReference type="ARBA" id="ARBA00022833"/>
    </source>
</evidence>
<evidence type="ECO:0000256" key="1">
    <source>
        <dbReference type="ARBA" id="ARBA00022723"/>
    </source>
</evidence>
<dbReference type="GO" id="GO:0061630">
    <property type="term" value="F:ubiquitin protein ligase activity"/>
    <property type="evidence" value="ECO:0007669"/>
    <property type="project" value="TreeGrafter"/>
</dbReference>
<feature type="region of interest" description="Disordered" evidence="5">
    <location>
        <begin position="166"/>
        <end position="194"/>
    </location>
</feature>
<dbReference type="GO" id="GO:0008270">
    <property type="term" value="F:zinc ion binding"/>
    <property type="evidence" value="ECO:0007669"/>
    <property type="project" value="UniProtKB-KW"/>
</dbReference>
<reference evidence="7 8" key="1">
    <citation type="submission" date="2021-07" db="EMBL/GenBank/DDBJ databases">
        <title>The Aristolochia fimbriata genome: insights into angiosperm evolution, floral development and chemical biosynthesis.</title>
        <authorList>
            <person name="Jiao Y."/>
        </authorList>
    </citation>
    <scope>NUCLEOTIDE SEQUENCE [LARGE SCALE GENOMIC DNA]</scope>
    <source>
        <strain evidence="7">IBCAS-2021</strain>
        <tissue evidence="7">Leaf</tissue>
    </source>
</reference>
<evidence type="ECO:0000259" key="6">
    <source>
        <dbReference type="PROSITE" id="PS50089"/>
    </source>
</evidence>
<comment type="caution">
    <text evidence="7">The sequence shown here is derived from an EMBL/GenBank/DDBJ whole genome shotgun (WGS) entry which is preliminary data.</text>
</comment>
<dbReference type="SUPFAM" id="SSF57850">
    <property type="entry name" value="RING/U-box"/>
    <property type="match status" value="1"/>
</dbReference>
<evidence type="ECO:0000313" key="8">
    <source>
        <dbReference type="Proteomes" id="UP000825729"/>
    </source>
</evidence>
<keyword evidence="1" id="KW-0479">Metal-binding</keyword>
<keyword evidence="2 4" id="KW-0863">Zinc-finger</keyword>
<dbReference type="Pfam" id="PF13639">
    <property type="entry name" value="zf-RING_2"/>
    <property type="match status" value="1"/>
</dbReference>
<dbReference type="AlphaFoldDB" id="A0AAV7F107"/>
<accession>A0AAV7F107</accession>
<evidence type="ECO:0000256" key="5">
    <source>
        <dbReference type="SAM" id="MobiDB-lite"/>
    </source>
</evidence>
<dbReference type="EMBL" id="JAINDJ010000003">
    <property type="protein sequence ID" value="KAG9454075.1"/>
    <property type="molecule type" value="Genomic_DNA"/>
</dbReference>
<keyword evidence="8" id="KW-1185">Reference proteome</keyword>
<keyword evidence="3" id="KW-0862">Zinc</keyword>
<proteinExistence type="predicted"/>